<keyword evidence="3" id="KW-1185">Reference proteome</keyword>
<dbReference type="AlphaFoldDB" id="A0A1I3XIR7"/>
<gene>
    <name evidence="2" type="ORF">SAMN05421835_115128</name>
</gene>
<name>A0A1I3XIR7_9PSEU</name>
<dbReference type="GO" id="GO:0008270">
    <property type="term" value="F:zinc ion binding"/>
    <property type="evidence" value="ECO:0007669"/>
    <property type="project" value="InterPro"/>
</dbReference>
<accession>A0A1I3XIR7</accession>
<keyword evidence="2" id="KW-0378">Hydrolase</keyword>
<organism evidence="2 3">
    <name type="scientific">Amycolatopsis sacchari</name>
    <dbReference type="NCBI Taxonomy" id="115433"/>
    <lineage>
        <taxon>Bacteria</taxon>
        <taxon>Bacillati</taxon>
        <taxon>Actinomycetota</taxon>
        <taxon>Actinomycetes</taxon>
        <taxon>Pseudonocardiales</taxon>
        <taxon>Pseudonocardiaceae</taxon>
        <taxon>Amycolatopsis</taxon>
    </lineage>
</organism>
<dbReference type="EMBL" id="FORP01000015">
    <property type="protein sequence ID" value="SFK19412.1"/>
    <property type="molecule type" value="Genomic_DNA"/>
</dbReference>
<proteinExistence type="predicted"/>
<feature type="domain" description="Peptidase M14" evidence="1">
    <location>
        <begin position="27"/>
        <end position="117"/>
    </location>
</feature>
<sequence length="447" mass="48487">MFDRISRLAAEVPPIAGFAGADALRTAIEEIARDHPEHTELRRIGSSRLGEPLWCLTVHGGPEHVVVVAAVHPNEPVGGLTSVHLAKLLTEDDALRADLGCTWHIVPCVDPDGTRLNEPWFAPPLTFDSYGRAFYRPAPDEQVEWTFPFAYKGNFFDKVMPETVALMRLLDETKPMLLCALHNGEYGGVFYYLSDTTDELNRQLAALPESLGLPLHTGEGEAGFIEQIAPGVFRGFTAEEECDFMLELGLDPSRRTGGASSGAYAARYGTAYLATEVPYWADARADDHTPLDISYAALLAERGKRTEETAKLLSGVLESVRPDLTVRSPFLRATEAFVPYLADAAESELARARLPENDRPAVVAEQFASTSGLQSARIRFGGMLLRALAAEIGIGNGTPAIRGGFARLDEIYRGWLAEAEMPQPIPLAKLVGVQLGAILSTTVALSG</sequence>
<dbReference type="Gene3D" id="3.40.630.10">
    <property type="entry name" value="Zn peptidases"/>
    <property type="match status" value="1"/>
</dbReference>
<dbReference type="Proteomes" id="UP000199025">
    <property type="component" value="Unassembled WGS sequence"/>
</dbReference>
<dbReference type="GO" id="GO:0006508">
    <property type="term" value="P:proteolysis"/>
    <property type="evidence" value="ECO:0007669"/>
    <property type="project" value="InterPro"/>
</dbReference>
<keyword evidence="2" id="KW-0645">Protease</keyword>
<dbReference type="Pfam" id="PF00246">
    <property type="entry name" value="Peptidase_M14"/>
    <property type="match status" value="1"/>
</dbReference>
<dbReference type="InterPro" id="IPR000834">
    <property type="entry name" value="Peptidase_M14"/>
</dbReference>
<protein>
    <submittedName>
        <fullName evidence="2">Zinc carboxypeptidase</fullName>
    </submittedName>
</protein>
<reference evidence="2 3" key="1">
    <citation type="submission" date="2016-10" db="EMBL/GenBank/DDBJ databases">
        <authorList>
            <person name="de Groot N.N."/>
        </authorList>
    </citation>
    <scope>NUCLEOTIDE SEQUENCE [LARGE SCALE GENOMIC DNA]</scope>
    <source>
        <strain evidence="2 3">DSM 44468</strain>
    </source>
</reference>
<dbReference type="GO" id="GO:0004181">
    <property type="term" value="F:metallocarboxypeptidase activity"/>
    <property type="evidence" value="ECO:0007669"/>
    <property type="project" value="InterPro"/>
</dbReference>
<dbReference type="STRING" id="115433.SAMN05421835_115128"/>
<dbReference type="RefSeq" id="WP_177228841.1">
    <property type="nucleotide sequence ID" value="NZ_FORP01000015.1"/>
</dbReference>
<evidence type="ECO:0000313" key="3">
    <source>
        <dbReference type="Proteomes" id="UP000199025"/>
    </source>
</evidence>
<keyword evidence="2" id="KW-0121">Carboxypeptidase</keyword>
<dbReference type="SUPFAM" id="SSF53187">
    <property type="entry name" value="Zn-dependent exopeptidases"/>
    <property type="match status" value="1"/>
</dbReference>
<evidence type="ECO:0000313" key="2">
    <source>
        <dbReference type="EMBL" id="SFK19412.1"/>
    </source>
</evidence>
<evidence type="ECO:0000259" key="1">
    <source>
        <dbReference type="Pfam" id="PF00246"/>
    </source>
</evidence>